<keyword evidence="2" id="KW-1185">Reference proteome</keyword>
<dbReference type="EMBL" id="CP038490">
    <property type="protein sequence ID" value="QFZ30138.1"/>
    <property type="molecule type" value="Genomic_DNA"/>
</dbReference>
<organism evidence="1 2">
    <name type="scientific">Clavispora lusitaniae</name>
    <name type="common">Candida lusitaniae</name>
    <dbReference type="NCBI Taxonomy" id="36911"/>
    <lineage>
        <taxon>Eukaryota</taxon>
        <taxon>Fungi</taxon>
        <taxon>Dikarya</taxon>
        <taxon>Ascomycota</taxon>
        <taxon>Saccharomycotina</taxon>
        <taxon>Pichiomycetes</taxon>
        <taxon>Metschnikowiaceae</taxon>
        <taxon>Clavispora</taxon>
    </lineage>
</organism>
<evidence type="ECO:0000313" key="2">
    <source>
        <dbReference type="Proteomes" id="UP000326582"/>
    </source>
</evidence>
<gene>
    <name evidence="1" type="ORF">EJF14_70210</name>
</gene>
<protein>
    <submittedName>
        <fullName evidence="1">AP-1-like transcription factor</fullName>
    </submittedName>
</protein>
<proteinExistence type="predicted"/>
<accession>A0ACD0WRF0</accession>
<name>A0ACD0WRF0_CLALS</name>
<reference evidence="2" key="1">
    <citation type="journal article" date="2019" name="MBio">
        <title>Comparative genomics for the elucidation of multidrug resistance (MDR) in Candida lusitaniae.</title>
        <authorList>
            <person name="Kannan A."/>
            <person name="Asner S.A."/>
            <person name="Trachsel E."/>
            <person name="Kelly S."/>
            <person name="Parker J."/>
            <person name="Sanglard D."/>
        </authorList>
    </citation>
    <scope>NUCLEOTIDE SEQUENCE [LARGE SCALE GENOMIC DNA]</scope>
    <source>
        <strain evidence="2">P1</strain>
    </source>
</reference>
<sequence length="189" mass="21666">MAIQIEGWVCHVRARFVIMARFLHNKQHTCTHLSCPEIKFPSSDRSSSKMDSQYAWKEPTQIDPSFVRSPTSEFSRAPENDQPGAVSPKEDKSPAEQPREKPARRSVSNTKRAAQNRNAQKAFRQRREKYVKELEATAAEVAELHKTIEELRQENLQLRDYTLALQSRLIELSPNVAVAHPSAQEFNKL</sequence>
<evidence type="ECO:0000313" key="1">
    <source>
        <dbReference type="EMBL" id="QFZ30138.1"/>
    </source>
</evidence>
<dbReference type="Proteomes" id="UP000326582">
    <property type="component" value="Chromosome 7"/>
</dbReference>